<dbReference type="PROSITE" id="PS50051">
    <property type="entry name" value="MCM_2"/>
    <property type="match status" value="1"/>
</dbReference>
<dbReference type="InterPro" id="IPR012340">
    <property type="entry name" value="NA-bd_OB-fold"/>
</dbReference>
<dbReference type="InterPro" id="IPR001208">
    <property type="entry name" value="MCM_dom"/>
</dbReference>
<dbReference type="GO" id="GO:0006271">
    <property type="term" value="P:DNA strand elongation involved in DNA replication"/>
    <property type="evidence" value="ECO:0007669"/>
    <property type="project" value="TreeGrafter"/>
</dbReference>
<dbReference type="GO" id="GO:0005524">
    <property type="term" value="F:ATP binding"/>
    <property type="evidence" value="ECO:0007669"/>
    <property type="project" value="UniProtKB-UniRule"/>
</dbReference>
<dbReference type="EMBL" id="LTAI01000176">
    <property type="protein sequence ID" value="ORD99514.1"/>
    <property type="molecule type" value="Genomic_DNA"/>
</dbReference>
<dbReference type="GO" id="GO:0005656">
    <property type="term" value="C:nuclear pre-replicative complex"/>
    <property type="evidence" value="ECO:0007669"/>
    <property type="project" value="UniProtKB-ARBA"/>
</dbReference>
<dbReference type="InterPro" id="IPR027925">
    <property type="entry name" value="MCM_N"/>
</dbReference>
<keyword evidence="6 11" id="KW-0347">Helicase</keyword>
<dbReference type="PRINTS" id="PR01660">
    <property type="entry name" value="MCMPROTEIN4"/>
</dbReference>
<evidence type="ECO:0000256" key="1">
    <source>
        <dbReference type="ARBA" id="ARBA00004123"/>
    </source>
</evidence>
<dbReference type="Pfam" id="PF17855">
    <property type="entry name" value="MCM_lid"/>
    <property type="match status" value="1"/>
</dbReference>
<dbReference type="Proteomes" id="UP000192501">
    <property type="component" value="Unassembled WGS sequence"/>
</dbReference>
<dbReference type="PANTHER" id="PTHR11630:SF66">
    <property type="entry name" value="DNA REPLICATION LICENSING FACTOR MCM4"/>
    <property type="match status" value="1"/>
</dbReference>
<dbReference type="EC" id="3.6.4.12" evidence="11"/>
<dbReference type="GO" id="GO:0016787">
    <property type="term" value="F:hydrolase activity"/>
    <property type="evidence" value="ECO:0007669"/>
    <property type="project" value="UniProtKB-KW"/>
</dbReference>
<gene>
    <name evidence="14" type="primary">MCM4</name>
    <name evidence="14" type="ORF">A0H76_723</name>
</gene>
<keyword evidence="4 10" id="KW-0547">Nucleotide-binding</keyword>
<dbReference type="FunFam" id="2.20.28.10:FF:000003">
    <property type="entry name" value="DNA helicase"/>
    <property type="match status" value="1"/>
</dbReference>
<organism evidence="14 15">
    <name type="scientific">Hepatospora eriocheir</name>
    <dbReference type="NCBI Taxonomy" id="1081669"/>
    <lineage>
        <taxon>Eukaryota</taxon>
        <taxon>Fungi</taxon>
        <taxon>Fungi incertae sedis</taxon>
        <taxon>Microsporidia</taxon>
        <taxon>Hepatosporidae</taxon>
        <taxon>Hepatospora</taxon>
    </lineage>
</organism>
<dbReference type="Pfam" id="PF17207">
    <property type="entry name" value="MCM_OB"/>
    <property type="match status" value="1"/>
</dbReference>
<dbReference type="AlphaFoldDB" id="A0A1X0QIL4"/>
<dbReference type="VEuPathDB" id="MicrosporidiaDB:A0H76_723"/>
<dbReference type="GO" id="GO:0000727">
    <property type="term" value="P:double-strand break repair via break-induced replication"/>
    <property type="evidence" value="ECO:0007669"/>
    <property type="project" value="TreeGrafter"/>
</dbReference>
<evidence type="ECO:0000256" key="3">
    <source>
        <dbReference type="ARBA" id="ARBA00022705"/>
    </source>
</evidence>
<keyword evidence="12" id="KW-0175">Coiled coil</keyword>
<evidence type="ECO:0000256" key="8">
    <source>
        <dbReference type="ARBA" id="ARBA00023125"/>
    </source>
</evidence>
<dbReference type="InterPro" id="IPR041562">
    <property type="entry name" value="MCM_lid"/>
</dbReference>
<dbReference type="InterPro" id="IPR036388">
    <property type="entry name" value="WH-like_DNA-bd_sf"/>
</dbReference>
<feature type="domain" description="MCM C-terminal AAA(+) ATPase" evidence="13">
    <location>
        <begin position="320"/>
        <end position="526"/>
    </location>
</feature>
<evidence type="ECO:0000256" key="11">
    <source>
        <dbReference type="RuleBase" id="RU368062"/>
    </source>
</evidence>
<feature type="coiled-coil region" evidence="12">
    <location>
        <begin position="671"/>
        <end position="698"/>
    </location>
</feature>
<keyword evidence="3 11" id="KW-0235">DNA replication</keyword>
<dbReference type="GO" id="GO:0042555">
    <property type="term" value="C:MCM complex"/>
    <property type="evidence" value="ECO:0007669"/>
    <property type="project" value="UniProtKB-UniRule"/>
</dbReference>
<keyword evidence="9 11" id="KW-0539">Nucleus</keyword>
<proteinExistence type="inferred from homology"/>
<dbReference type="Gene3D" id="3.40.50.300">
    <property type="entry name" value="P-loop containing nucleotide triphosphate hydrolases"/>
    <property type="match status" value="1"/>
</dbReference>
<evidence type="ECO:0000313" key="15">
    <source>
        <dbReference type="Proteomes" id="UP000192501"/>
    </source>
</evidence>
<dbReference type="VEuPathDB" id="MicrosporidiaDB:HERIO_2682"/>
<dbReference type="GO" id="GO:0003697">
    <property type="term" value="F:single-stranded DNA binding"/>
    <property type="evidence" value="ECO:0007669"/>
    <property type="project" value="TreeGrafter"/>
</dbReference>
<dbReference type="PRINTS" id="PR01657">
    <property type="entry name" value="MCMFAMILY"/>
</dbReference>
<comment type="subunit">
    <text evidence="11">Component of the MCM2-7 complex.</text>
</comment>
<dbReference type="GO" id="GO:1902975">
    <property type="term" value="P:mitotic DNA replication initiation"/>
    <property type="evidence" value="ECO:0007669"/>
    <property type="project" value="TreeGrafter"/>
</dbReference>
<dbReference type="GO" id="GO:0043596">
    <property type="term" value="C:nuclear replication fork"/>
    <property type="evidence" value="ECO:0007669"/>
    <property type="project" value="UniProtKB-ARBA"/>
</dbReference>
<evidence type="ECO:0000313" key="14">
    <source>
        <dbReference type="EMBL" id="ORD99514.1"/>
    </source>
</evidence>
<evidence type="ECO:0000259" key="13">
    <source>
        <dbReference type="PROSITE" id="PS50051"/>
    </source>
</evidence>
<dbReference type="InterPro" id="IPR033762">
    <property type="entry name" value="MCM_OB"/>
</dbReference>
<dbReference type="GO" id="GO:0006279">
    <property type="term" value="P:premeiotic DNA replication"/>
    <property type="evidence" value="ECO:0007669"/>
    <property type="project" value="UniProtKB-ARBA"/>
</dbReference>
<dbReference type="Gene3D" id="2.20.28.10">
    <property type="match status" value="1"/>
</dbReference>
<dbReference type="SUPFAM" id="SSF52540">
    <property type="entry name" value="P-loop containing nucleoside triphosphate hydrolases"/>
    <property type="match status" value="1"/>
</dbReference>
<dbReference type="PROSITE" id="PS00847">
    <property type="entry name" value="MCM_1"/>
    <property type="match status" value="1"/>
</dbReference>
<evidence type="ECO:0000256" key="2">
    <source>
        <dbReference type="ARBA" id="ARBA00008010"/>
    </source>
</evidence>
<sequence>MDNNNQRNSDFFSYEEASQDFHLTLSAPNTDYSNGSHYIETERVKVIWGTTINVSETIENFKSFIRSSSGYLDRFEDIRMTENFIYNLDCSILPELLYKQLEDYPTEMIPIIENALCEIYLELNPNWDKSNRFVIRPYNIGRGIVIRNIEPTDIDKIIKLTGMISKSSSVIPEIKRALYLCSKCDRSVFVESFKDIVNEPTTCECGSRLSFELKHNSGEYKDKQVIKIQEMPDSVPDGTTPQTISIIARNDLVDQLIPGSKVEIVGVLKAVPVKLNPVLKKMKSQFRIFIDLISFKEFDKVKEDNDFIDEINELRRKENVYEILSKSIAPSIFGMDNVKKALLLQLFGGVPKIIDQSSKLRGDINILLAGDPGISKSQLLSFINKISPRSIYTSGRGSSAVGLTASVNRDPDTGQFTLESGALVLSDTGICCIDEFDKMSDITKSVLHEVMEQQTISIAKAGIITTLNARCSILASANPIESKYNVKKTIVENLNLPPTLLSRFDIVALLIDKPDENNDTLIAGHIFDMFAGLSITNETVSIALLKAYVKEARKINPILSEEAVELLSNAYVELRQLDNGNTITATTRQLESLIRLSEAHARMRFSLSVEKEDVDEAIRLIKESLLLYAVDPKTGKIDMDMVITGQTHSSIKLLEDLKKTILKTIKNQISLSDLLENLKVDENKLNEALTELENEELIYFNKKINLIERIK</sequence>
<dbReference type="InterPro" id="IPR018525">
    <property type="entry name" value="MCM_CS"/>
</dbReference>
<dbReference type="InterPro" id="IPR031327">
    <property type="entry name" value="MCM"/>
</dbReference>
<protein>
    <recommendedName>
        <fullName evidence="11">DNA replication licensing factor MCM4</fullName>
        <ecNumber evidence="11">3.6.4.12</ecNumber>
    </recommendedName>
</protein>
<comment type="caution">
    <text evidence="14">The sequence shown here is derived from an EMBL/GenBank/DDBJ whole genome shotgun (WGS) entry which is preliminary data.</text>
</comment>
<comment type="catalytic activity">
    <reaction evidence="11">
        <text>ATP + H2O = ADP + phosphate + H(+)</text>
        <dbReference type="Rhea" id="RHEA:13065"/>
        <dbReference type="ChEBI" id="CHEBI:15377"/>
        <dbReference type="ChEBI" id="CHEBI:15378"/>
        <dbReference type="ChEBI" id="CHEBI:30616"/>
        <dbReference type="ChEBI" id="CHEBI:43474"/>
        <dbReference type="ChEBI" id="CHEBI:456216"/>
        <dbReference type="EC" id="3.6.4.12"/>
    </reaction>
</comment>
<accession>A0A1X0QIL4</accession>
<evidence type="ECO:0000256" key="7">
    <source>
        <dbReference type="ARBA" id="ARBA00022840"/>
    </source>
</evidence>
<dbReference type="SUPFAM" id="SSF50249">
    <property type="entry name" value="Nucleic acid-binding proteins"/>
    <property type="match status" value="1"/>
</dbReference>
<name>A0A1X0QIL4_9MICR</name>
<evidence type="ECO:0000256" key="12">
    <source>
        <dbReference type="SAM" id="Coils"/>
    </source>
</evidence>
<keyword evidence="8 10" id="KW-0238">DNA-binding</keyword>
<dbReference type="GO" id="GO:0097373">
    <property type="term" value="C:MCM core complex"/>
    <property type="evidence" value="ECO:0007669"/>
    <property type="project" value="UniProtKB-ARBA"/>
</dbReference>
<reference evidence="14 15" key="1">
    <citation type="journal article" date="2017" name="Environ. Microbiol.">
        <title>Decay of the glycolytic pathway and adaptation to intranuclear parasitism within Enterocytozoonidae microsporidia.</title>
        <authorList>
            <person name="Wiredu Boakye D."/>
            <person name="Jaroenlak P."/>
            <person name="Prachumwat A."/>
            <person name="Williams T.A."/>
            <person name="Bateman K.S."/>
            <person name="Itsathitphaisarn O."/>
            <person name="Sritunyalucksana K."/>
            <person name="Paszkiewicz K.H."/>
            <person name="Moore K.A."/>
            <person name="Stentiford G.D."/>
            <person name="Williams B.A."/>
        </authorList>
    </citation>
    <scope>NUCLEOTIDE SEQUENCE [LARGE SCALE GENOMIC DNA]</scope>
    <source>
        <strain evidence="15">canceri</strain>
    </source>
</reference>
<dbReference type="GO" id="GO:0017116">
    <property type="term" value="F:single-stranded DNA helicase activity"/>
    <property type="evidence" value="ECO:0007669"/>
    <property type="project" value="TreeGrafter"/>
</dbReference>
<dbReference type="Pfam" id="PF14551">
    <property type="entry name" value="MCM_N"/>
    <property type="match status" value="1"/>
</dbReference>
<dbReference type="InterPro" id="IPR008047">
    <property type="entry name" value="MCM_4"/>
</dbReference>
<comment type="function">
    <text evidence="11">Acts as component of the MCM2-7 complex (MCM complex) which is the replicative helicase essential for 'once per cell cycle' DNA replication initiation and elongation in eukaryotic cells. The active ATPase sites in the MCM2-7 ring are formed through the interaction surfaces of two neighboring subunits such that a critical structure of a conserved arginine finger motif is provided in trans relative to the ATP-binding site of the Walker A box of the adjacent subunit. The six ATPase active sites, however, are likely to contribute differentially to the complex helicase activity.</text>
</comment>
<dbReference type="GO" id="GO:0031261">
    <property type="term" value="C:DNA replication preinitiation complex"/>
    <property type="evidence" value="ECO:0007669"/>
    <property type="project" value="UniProtKB-ARBA"/>
</dbReference>
<dbReference type="Pfam" id="PF00493">
    <property type="entry name" value="MCM"/>
    <property type="match status" value="1"/>
</dbReference>
<dbReference type="FunFam" id="3.40.50.300:FF:000501">
    <property type="entry name" value="DNA replication licensing factor MCM7"/>
    <property type="match status" value="1"/>
</dbReference>
<comment type="similarity">
    <text evidence="2 10">Belongs to the MCM family.</text>
</comment>
<evidence type="ECO:0000256" key="9">
    <source>
        <dbReference type="ARBA" id="ARBA00023242"/>
    </source>
</evidence>
<evidence type="ECO:0000256" key="4">
    <source>
        <dbReference type="ARBA" id="ARBA00022741"/>
    </source>
</evidence>
<dbReference type="Gene3D" id="2.40.50.140">
    <property type="entry name" value="Nucleic acid-binding proteins"/>
    <property type="match status" value="1"/>
</dbReference>
<dbReference type="InterPro" id="IPR027417">
    <property type="entry name" value="P-loop_NTPase"/>
</dbReference>
<dbReference type="SMART" id="SM00350">
    <property type="entry name" value="MCM"/>
    <property type="match status" value="1"/>
</dbReference>
<dbReference type="PANTHER" id="PTHR11630">
    <property type="entry name" value="DNA REPLICATION LICENSING FACTOR MCM FAMILY MEMBER"/>
    <property type="match status" value="1"/>
</dbReference>
<evidence type="ECO:0000256" key="10">
    <source>
        <dbReference type="RuleBase" id="RU004070"/>
    </source>
</evidence>
<evidence type="ECO:0000256" key="6">
    <source>
        <dbReference type="ARBA" id="ARBA00022806"/>
    </source>
</evidence>
<dbReference type="Gene3D" id="1.10.10.10">
    <property type="entry name" value="Winged helix-like DNA-binding domain superfamily/Winged helix DNA-binding domain"/>
    <property type="match status" value="1"/>
</dbReference>
<evidence type="ECO:0000256" key="5">
    <source>
        <dbReference type="ARBA" id="ARBA00022801"/>
    </source>
</evidence>
<keyword evidence="5 11" id="KW-0378">Hydrolase</keyword>
<comment type="subcellular location">
    <subcellularLocation>
        <location evidence="1">Nucleus</location>
    </subcellularLocation>
</comment>
<keyword evidence="7 10" id="KW-0067">ATP-binding</keyword>